<dbReference type="SUPFAM" id="SSF56770">
    <property type="entry name" value="HydA/Nqo6-like"/>
    <property type="match status" value="1"/>
</dbReference>
<dbReference type="Proteomes" id="UP001564408">
    <property type="component" value="Unassembled WGS sequence"/>
</dbReference>
<feature type="domain" description="NADH:ubiquinone oxidoreductase-like 20kDa subunit" evidence="7">
    <location>
        <begin position="55"/>
        <end position="165"/>
    </location>
</feature>
<keyword evidence="8" id="KW-0560">Oxidoreductase</keyword>
<organism evidence="8 9">
    <name type="scientific">Thioalkalicoccus limnaeus</name>
    <dbReference type="NCBI Taxonomy" id="120681"/>
    <lineage>
        <taxon>Bacteria</taxon>
        <taxon>Pseudomonadati</taxon>
        <taxon>Pseudomonadota</taxon>
        <taxon>Gammaproteobacteria</taxon>
        <taxon>Chromatiales</taxon>
        <taxon>Chromatiaceae</taxon>
        <taxon>Thioalkalicoccus</taxon>
    </lineage>
</organism>
<gene>
    <name evidence="8" type="ORF">ABC977_12310</name>
</gene>
<comment type="caution">
    <text evidence="8">The sequence shown here is derived from an EMBL/GenBank/DDBJ whole genome shotgun (WGS) entry which is preliminary data.</text>
</comment>
<evidence type="ECO:0000256" key="4">
    <source>
        <dbReference type="ARBA" id="ARBA00022723"/>
    </source>
</evidence>
<dbReference type="PANTHER" id="PTHR42989">
    <property type="entry name" value="HYDROGENASE-4 COMPONENT I"/>
    <property type="match status" value="1"/>
</dbReference>
<dbReference type="EC" id="1.-.-.-" evidence="8"/>
<evidence type="ECO:0000256" key="2">
    <source>
        <dbReference type="ARBA" id="ARBA00009173"/>
    </source>
</evidence>
<evidence type="ECO:0000256" key="3">
    <source>
        <dbReference type="ARBA" id="ARBA00022485"/>
    </source>
</evidence>
<comment type="similarity">
    <text evidence="2">Belongs to the complex I 20 kDa subunit family.</text>
</comment>
<reference evidence="8 9" key="1">
    <citation type="submission" date="2024-05" db="EMBL/GenBank/DDBJ databases">
        <title>Genome Sequence and Characterization of the New Strain Purple Sulfur Bacterium of Genus Thioalkalicoccus.</title>
        <authorList>
            <person name="Bryantseva I.A."/>
            <person name="Kyndt J.A."/>
            <person name="Imhoff J.F."/>
        </authorList>
    </citation>
    <scope>NUCLEOTIDE SEQUENCE [LARGE SCALE GENOMIC DNA]</scope>
    <source>
        <strain evidence="8 9">Um2</strain>
    </source>
</reference>
<evidence type="ECO:0000256" key="1">
    <source>
        <dbReference type="ARBA" id="ARBA00001966"/>
    </source>
</evidence>
<keyword evidence="4" id="KW-0479">Metal-binding</keyword>
<evidence type="ECO:0000256" key="5">
    <source>
        <dbReference type="ARBA" id="ARBA00023004"/>
    </source>
</evidence>
<proteinExistence type="inferred from homology"/>
<keyword evidence="9" id="KW-1185">Reference proteome</keyword>
<protein>
    <submittedName>
        <fullName evidence="8">NADH-quinone oxidoreductase subunit B family protein</fullName>
        <ecNumber evidence="8">1.-.-.-</ecNumber>
    </submittedName>
</protein>
<comment type="cofactor">
    <cofactor evidence="1">
        <name>[4Fe-4S] cluster</name>
        <dbReference type="ChEBI" id="CHEBI:49883"/>
    </cofactor>
</comment>
<dbReference type="PANTHER" id="PTHR42989:SF1">
    <property type="entry name" value="FORMATE HYDROGENLYASE SUBUNIT 7-RELATED"/>
    <property type="match status" value="1"/>
</dbReference>
<sequence>MFRILRLALSQGCVTETPPDAGATTVETLGIALRRVLKARLNGSLAIRHVDAGSCNGCELELHALNNPYYDLERFGVHFVASPRHADALLVTGPVARHMETALRRTWRATPAPKLVIAAGTCACDGGEFGISYASCGAVENVIPVDIKIPGCPPTPTVLLQGLLAATRAERLGLPIPKVGRRD</sequence>
<keyword evidence="6" id="KW-0411">Iron-sulfur</keyword>
<dbReference type="Pfam" id="PF01058">
    <property type="entry name" value="Oxidored_q6"/>
    <property type="match status" value="1"/>
</dbReference>
<dbReference type="NCBIfam" id="NF005012">
    <property type="entry name" value="PRK06411.1"/>
    <property type="match status" value="1"/>
</dbReference>
<dbReference type="RefSeq" id="WP_369667572.1">
    <property type="nucleotide sequence ID" value="NZ_JBDKXB010000017.1"/>
</dbReference>
<dbReference type="InterPro" id="IPR052375">
    <property type="entry name" value="Complex_I_20kDa-like"/>
</dbReference>
<dbReference type="InterPro" id="IPR006137">
    <property type="entry name" value="NADH_UbQ_OxRdtase-like_20kDa"/>
</dbReference>
<dbReference type="GO" id="GO:0016491">
    <property type="term" value="F:oxidoreductase activity"/>
    <property type="evidence" value="ECO:0007669"/>
    <property type="project" value="UniProtKB-KW"/>
</dbReference>
<dbReference type="EMBL" id="JBDKXB010000017">
    <property type="protein sequence ID" value="MEY6433185.1"/>
    <property type="molecule type" value="Genomic_DNA"/>
</dbReference>
<keyword evidence="3" id="KW-0004">4Fe-4S</keyword>
<name>A0ABV4BG52_9GAMM</name>
<evidence type="ECO:0000313" key="8">
    <source>
        <dbReference type="EMBL" id="MEY6433185.1"/>
    </source>
</evidence>
<dbReference type="Gene3D" id="3.40.50.12280">
    <property type="match status" value="1"/>
</dbReference>
<evidence type="ECO:0000259" key="7">
    <source>
        <dbReference type="Pfam" id="PF01058"/>
    </source>
</evidence>
<accession>A0ABV4BG52</accession>
<evidence type="ECO:0000256" key="6">
    <source>
        <dbReference type="ARBA" id="ARBA00023014"/>
    </source>
</evidence>
<evidence type="ECO:0000313" key="9">
    <source>
        <dbReference type="Proteomes" id="UP001564408"/>
    </source>
</evidence>
<keyword evidence="5" id="KW-0408">Iron</keyword>